<sequence>MVAEKTVVQIRTRKFMTNRLLSRKQFVIDVLHPGRANVSKAELKEKLAESYSVKDPNSIFVFKFRTAFGGGKSTGFGLIYDSVESAKKFEPKYRLIRNGLATKVEKSRKQMKERKNRAKKIRGVKKTKAGDAAKGGKKNGQGQKQAWRLRSIGERGGFQCLCSVSALAMEASESVASQRKKRVVSGVQPTGSVHLGNYLGAIKNWISLQGDENVGVALLTYPVLMASDILLYQSDLVPVGEDQRQHLELTRELAERVNYLFGGRKWKKMGGRGGTLFKVPEALVPPAGARVMSLTDGLSKMSKSAPSDQSRINLLDPKDVIANKIKRCKTDSFPGPECNNLLAIYQLVTGKTKEEVSLECQDMNWGTFKLNLTDAVIDHLYPIQTRYGEITSDPAYVDKILSDGAATKAAEIADATLGSEVTRGFGFVQFASVEDAKRAIEVKNGSAIGGRKMRVKLAMHRLPRDQRQQKKNEVCPEETKADKDSVVLSTGPKKHNENTQTPDPQEKNQEAPETLAATGGAHQMPQPDGVPPDKAKGSEKQRVARTVVFGGLLSSEMAVEVFHRAGEVGTICSVSYPLPKEEIELHGLARDGCKPEAAAVLFASVKSACRCVGLLHQQEIKNGRVWARQLGGEGSKISKWKVIVRNLPFKVKVNEIRDIFSSAGFVWDVFIPHVSEQGLSKGFAFVSFTSKRDAENAIKNINGRVVAKRSIAVDWAVQKKIYVAATKSTSLQDGQSVDSDKEDDVSEDDVSIEDVEDRGLGESQHPSEETYTTQKGSAADESSMLPAEVNFEKEAEVARKVLDNLIKASTGFQPSLGGNSKKTEGTEELLNANDKVSKEPTVPGTKSTVDTKRSEKTPEELNKSKSDLERTIFISNLPYDIGNEEVKQRFSVFGQVEFFLPVLHPLTKRPKGTAFLRFGKTSAADVAVTAANAASGLGIVMKGRSLNVLKALDKDSAHKKGLEKTRNEVQDRRNLYLAKEGEILADSPAAEGVSEFDMKKREVLAQKKAEMLRSPKFHVSRTRIIIYNLPKTMSEEDVKKLCIDAVLIRASKQQPVIQMVKLLKDVKKGQAVVKKHPRAVAFVDFKEHEHALVALRVLNNNPETFGPEYRPIVEFAVENIHKIKHRKAKLNESHGNLEDGMKGHKKAKLDSSNENRGSLEEGMKGHRSSSQTEDANTNRSHKKKLRNMKSKKGHRESFKESELSSEGTKDNVEVIKEGKNARKQNISSRRNKDSSAKLKNGSVAAEQTTEKQGDQLKKEAKFTSKKRRKPQQTKELEPKEEPIGTSNKRKFQNAGKEQQKETKNAKRRRA</sequence>
<name>A0A5P1FQ21_ASPOF</name>
<dbReference type="Gene3D" id="3.30.70.330">
    <property type="match status" value="4"/>
</dbReference>
<evidence type="ECO:0000256" key="12">
    <source>
        <dbReference type="ARBA" id="ARBA00023274"/>
    </source>
</evidence>
<dbReference type="Proteomes" id="UP000243459">
    <property type="component" value="Chromosome 1"/>
</dbReference>
<evidence type="ECO:0000256" key="11">
    <source>
        <dbReference type="ARBA" id="ARBA00023242"/>
    </source>
</evidence>
<feature type="region of interest" description="Disordered" evidence="14">
    <location>
        <begin position="831"/>
        <end position="863"/>
    </location>
</feature>
<evidence type="ECO:0000256" key="13">
    <source>
        <dbReference type="PROSITE-ProRule" id="PRU00176"/>
    </source>
</evidence>
<evidence type="ECO:0000256" key="4">
    <source>
        <dbReference type="ARBA" id="ARBA00022737"/>
    </source>
</evidence>
<dbReference type="InterPro" id="IPR012678">
    <property type="entry name" value="Ribosomal_uL23/eL15/eS24_sf"/>
</dbReference>
<feature type="region of interest" description="Disordered" evidence="14">
    <location>
        <begin position="460"/>
        <end position="540"/>
    </location>
</feature>
<keyword evidence="6" id="KW-0067">ATP-binding</keyword>
<evidence type="ECO:0000256" key="8">
    <source>
        <dbReference type="ARBA" id="ARBA00022917"/>
    </source>
</evidence>
<keyword evidence="11" id="KW-0539">Nucleus</keyword>
<dbReference type="InterPro" id="IPR001412">
    <property type="entry name" value="aa-tRNA-synth_I_CS"/>
</dbReference>
<dbReference type="GO" id="GO:0005524">
    <property type="term" value="F:ATP binding"/>
    <property type="evidence" value="ECO:0007669"/>
    <property type="project" value="UniProtKB-KW"/>
</dbReference>
<feature type="region of interest" description="Disordered" evidence="14">
    <location>
        <begin position="107"/>
        <end position="145"/>
    </location>
</feature>
<evidence type="ECO:0000256" key="9">
    <source>
        <dbReference type="ARBA" id="ARBA00022980"/>
    </source>
</evidence>
<evidence type="ECO:0000259" key="15">
    <source>
        <dbReference type="PROSITE" id="PS50102"/>
    </source>
</evidence>
<dbReference type="GO" id="GO:0005634">
    <property type="term" value="C:nucleus"/>
    <property type="evidence" value="ECO:0007669"/>
    <property type="project" value="UniProtKB-SubCell"/>
</dbReference>
<dbReference type="Pfam" id="PF00076">
    <property type="entry name" value="RRM_1"/>
    <property type="match status" value="3"/>
</dbReference>
<dbReference type="InterPro" id="IPR051945">
    <property type="entry name" value="RRM_MRD1_RNA_proc_ribogen"/>
</dbReference>
<evidence type="ECO:0000256" key="10">
    <source>
        <dbReference type="ARBA" id="ARBA00023146"/>
    </source>
</evidence>
<evidence type="ECO:0000256" key="6">
    <source>
        <dbReference type="ARBA" id="ARBA00022840"/>
    </source>
</evidence>
<proteinExistence type="inferred from homology"/>
<dbReference type="PROSITE" id="PS00178">
    <property type="entry name" value="AA_TRNA_LIGASE_I"/>
    <property type="match status" value="1"/>
</dbReference>
<dbReference type="InterPro" id="IPR014729">
    <property type="entry name" value="Rossmann-like_a/b/a_fold"/>
</dbReference>
<feature type="compositionally biased region" description="Polar residues" evidence="14">
    <location>
        <begin position="1168"/>
        <end position="1178"/>
    </location>
</feature>
<dbReference type="Gene3D" id="3.30.70.3370">
    <property type="match status" value="1"/>
</dbReference>
<feature type="compositionally biased region" description="Basic residues" evidence="14">
    <location>
        <begin position="1179"/>
        <end position="1194"/>
    </location>
</feature>
<feature type="domain" description="RRM" evidence="15">
    <location>
        <begin position="1022"/>
        <end position="1100"/>
    </location>
</feature>
<feature type="compositionally biased region" description="Basic and acidic residues" evidence="14">
    <location>
        <begin position="531"/>
        <end position="540"/>
    </location>
</feature>
<dbReference type="GO" id="GO:0004812">
    <property type="term" value="F:aminoacyl-tRNA ligase activity"/>
    <property type="evidence" value="ECO:0007669"/>
    <property type="project" value="UniProtKB-KW"/>
</dbReference>
<organism evidence="16 17">
    <name type="scientific">Asparagus officinalis</name>
    <name type="common">Garden asparagus</name>
    <dbReference type="NCBI Taxonomy" id="4686"/>
    <lineage>
        <taxon>Eukaryota</taxon>
        <taxon>Viridiplantae</taxon>
        <taxon>Streptophyta</taxon>
        <taxon>Embryophyta</taxon>
        <taxon>Tracheophyta</taxon>
        <taxon>Spermatophyta</taxon>
        <taxon>Magnoliopsida</taxon>
        <taxon>Liliopsida</taxon>
        <taxon>Asparagales</taxon>
        <taxon>Asparagaceae</taxon>
        <taxon>Asparagoideae</taxon>
        <taxon>Asparagus</taxon>
    </lineage>
</organism>
<keyword evidence="8" id="KW-0648">Protein biosynthesis</keyword>
<feature type="compositionally biased region" description="Basic and acidic residues" evidence="14">
    <location>
        <begin position="1272"/>
        <end position="1282"/>
    </location>
</feature>
<dbReference type="Gene3D" id="3.40.50.620">
    <property type="entry name" value="HUPs"/>
    <property type="match status" value="2"/>
</dbReference>
<dbReference type="FunFam" id="3.30.70.3370:FF:000001">
    <property type="entry name" value="40S ribosomal protein S24"/>
    <property type="match status" value="1"/>
</dbReference>
<evidence type="ECO:0000256" key="14">
    <source>
        <dbReference type="SAM" id="MobiDB-lite"/>
    </source>
</evidence>
<dbReference type="PROSITE" id="PS00529">
    <property type="entry name" value="RIBOSOMAL_S24E"/>
    <property type="match status" value="1"/>
</dbReference>
<dbReference type="GO" id="GO:0048608">
    <property type="term" value="P:reproductive structure development"/>
    <property type="evidence" value="ECO:0007669"/>
    <property type="project" value="UniProtKB-ARBA"/>
</dbReference>
<dbReference type="EMBL" id="CM007381">
    <property type="protein sequence ID" value="ONK79089.1"/>
    <property type="molecule type" value="Genomic_DNA"/>
</dbReference>
<feature type="compositionally biased region" description="Acidic residues" evidence="14">
    <location>
        <begin position="740"/>
        <end position="756"/>
    </location>
</feature>
<dbReference type="GO" id="GO:0003729">
    <property type="term" value="F:mRNA binding"/>
    <property type="evidence" value="ECO:0007669"/>
    <property type="project" value="TreeGrafter"/>
</dbReference>
<dbReference type="HAMAP" id="MF_00545">
    <property type="entry name" value="Ribosomal_eS24"/>
    <property type="match status" value="1"/>
</dbReference>
<feature type="compositionally biased region" description="Basic and acidic residues" evidence="14">
    <location>
        <begin position="757"/>
        <end position="768"/>
    </location>
</feature>
<dbReference type="InterPro" id="IPR053709">
    <property type="entry name" value="eRP_eS24_sf"/>
</dbReference>
<evidence type="ECO:0000313" key="17">
    <source>
        <dbReference type="Proteomes" id="UP000243459"/>
    </source>
</evidence>
<dbReference type="InterPro" id="IPR001976">
    <property type="entry name" value="Ribosomal_eS24"/>
</dbReference>
<reference evidence="17" key="1">
    <citation type="journal article" date="2017" name="Nat. Commun.">
        <title>The asparagus genome sheds light on the origin and evolution of a young Y chromosome.</title>
        <authorList>
            <person name="Harkess A."/>
            <person name="Zhou J."/>
            <person name="Xu C."/>
            <person name="Bowers J.E."/>
            <person name="Van der Hulst R."/>
            <person name="Ayyampalayam S."/>
            <person name="Mercati F."/>
            <person name="Riccardi P."/>
            <person name="McKain M.R."/>
            <person name="Kakrana A."/>
            <person name="Tang H."/>
            <person name="Ray J."/>
            <person name="Groenendijk J."/>
            <person name="Arikit S."/>
            <person name="Mathioni S.M."/>
            <person name="Nakano M."/>
            <person name="Shan H."/>
            <person name="Telgmann-Rauber A."/>
            <person name="Kanno A."/>
            <person name="Yue Z."/>
            <person name="Chen H."/>
            <person name="Li W."/>
            <person name="Chen Y."/>
            <person name="Xu X."/>
            <person name="Zhang Y."/>
            <person name="Luo S."/>
            <person name="Chen H."/>
            <person name="Gao J."/>
            <person name="Mao Z."/>
            <person name="Pires J.C."/>
            <person name="Luo M."/>
            <person name="Kudrna D."/>
            <person name="Wing R.A."/>
            <person name="Meyers B.C."/>
            <person name="Yi K."/>
            <person name="Kong H."/>
            <person name="Lavrijsen P."/>
            <person name="Sunseri F."/>
            <person name="Falavigna A."/>
            <person name="Ye Y."/>
            <person name="Leebens-Mack J.H."/>
            <person name="Chen G."/>
        </authorList>
    </citation>
    <scope>NUCLEOTIDE SEQUENCE [LARGE SCALE GENOMIC DNA]</scope>
    <source>
        <strain evidence="17">cv. DH0086</strain>
    </source>
</reference>
<protein>
    <recommendedName>
        <fullName evidence="15">RRM domain-containing protein</fullName>
    </recommendedName>
</protein>
<dbReference type="SUPFAM" id="SSF52374">
    <property type="entry name" value="Nucleotidylyl transferase"/>
    <property type="match status" value="1"/>
</dbReference>
<evidence type="ECO:0000256" key="3">
    <source>
        <dbReference type="ARBA" id="ARBA00022598"/>
    </source>
</evidence>
<dbReference type="GO" id="GO:0005840">
    <property type="term" value="C:ribosome"/>
    <property type="evidence" value="ECO:0007669"/>
    <property type="project" value="UniProtKB-KW"/>
</dbReference>
<dbReference type="Gramene" id="ONK79089">
    <property type="protein sequence ID" value="ONK79089"/>
    <property type="gene ID" value="A4U43_C01F2830"/>
</dbReference>
<dbReference type="CDD" id="cd12416">
    <property type="entry name" value="RRM4_RBM28_like"/>
    <property type="match status" value="1"/>
</dbReference>
<feature type="domain" description="RRM" evidence="15">
    <location>
        <begin position="870"/>
        <end position="953"/>
    </location>
</feature>
<evidence type="ECO:0000256" key="5">
    <source>
        <dbReference type="ARBA" id="ARBA00022741"/>
    </source>
</evidence>
<feature type="compositionally biased region" description="Basic residues" evidence="14">
    <location>
        <begin position="111"/>
        <end position="127"/>
    </location>
</feature>
<feature type="domain" description="RRM" evidence="15">
    <location>
        <begin position="356"/>
        <end position="460"/>
    </location>
</feature>
<dbReference type="Pfam" id="PF00579">
    <property type="entry name" value="tRNA-synt_1b"/>
    <property type="match status" value="2"/>
</dbReference>
<dbReference type="GO" id="GO:0009791">
    <property type="term" value="P:post-embryonic development"/>
    <property type="evidence" value="ECO:0007669"/>
    <property type="project" value="UniProtKB-ARBA"/>
</dbReference>
<dbReference type="GO" id="GO:0003735">
    <property type="term" value="F:structural constituent of ribosome"/>
    <property type="evidence" value="ECO:0007669"/>
    <property type="project" value="InterPro"/>
</dbReference>
<dbReference type="InterPro" id="IPR035979">
    <property type="entry name" value="RBD_domain_sf"/>
</dbReference>
<dbReference type="PANTHER" id="PTHR48039">
    <property type="entry name" value="RNA-BINDING MOTIF PROTEIN 14B"/>
    <property type="match status" value="1"/>
</dbReference>
<dbReference type="CDD" id="cd12414">
    <property type="entry name" value="RRM2_RBM28_like"/>
    <property type="match status" value="1"/>
</dbReference>
<dbReference type="CDD" id="cd12415">
    <property type="entry name" value="RRM3_RBM28_like"/>
    <property type="match status" value="1"/>
</dbReference>
<feature type="region of interest" description="Disordered" evidence="14">
    <location>
        <begin position="732"/>
        <end position="782"/>
    </location>
</feature>
<dbReference type="PANTHER" id="PTHR48039:SF5">
    <property type="entry name" value="RNA-BINDING PROTEIN 28"/>
    <property type="match status" value="1"/>
</dbReference>
<comment type="similarity">
    <text evidence="2">Belongs to the eukaryotic ribosomal protein eS24 family.</text>
</comment>
<feature type="compositionally biased region" description="Basic and acidic residues" evidence="14">
    <location>
        <begin position="1195"/>
        <end position="1220"/>
    </location>
</feature>
<evidence type="ECO:0000256" key="2">
    <source>
        <dbReference type="ARBA" id="ARBA00009680"/>
    </source>
</evidence>
<evidence type="ECO:0000256" key="7">
    <source>
        <dbReference type="ARBA" id="ARBA00022884"/>
    </source>
</evidence>
<dbReference type="InterPro" id="IPR000504">
    <property type="entry name" value="RRM_dom"/>
</dbReference>
<feature type="compositionally biased region" description="Basic and acidic residues" evidence="14">
    <location>
        <begin position="1129"/>
        <end position="1164"/>
    </location>
</feature>
<dbReference type="InterPro" id="IPR002305">
    <property type="entry name" value="aa-tRNA-synth_Ic"/>
</dbReference>
<keyword evidence="9" id="KW-0689">Ribosomal protein</keyword>
<keyword evidence="5" id="KW-0547">Nucleotide-binding</keyword>
<dbReference type="SUPFAM" id="SSF54928">
    <property type="entry name" value="RNA-binding domain, RBD"/>
    <property type="match status" value="3"/>
</dbReference>
<dbReference type="SMART" id="SM00360">
    <property type="entry name" value="RRM"/>
    <property type="match status" value="4"/>
</dbReference>
<feature type="domain" description="RRM" evidence="15">
    <location>
        <begin position="640"/>
        <end position="718"/>
    </location>
</feature>
<comment type="subcellular location">
    <subcellularLocation>
        <location evidence="1">Nucleus</location>
    </subcellularLocation>
</comment>
<dbReference type="SUPFAM" id="SSF54189">
    <property type="entry name" value="Ribosomal proteins S24e, L23 and L15e"/>
    <property type="match status" value="1"/>
</dbReference>
<keyword evidence="12" id="KW-0687">Ribonucleoprotein</keyword>
<dbReference type="GO" id="GO:1990904">
    <property type="term" value="C:ribonucleoprotein complex"/>
    <property type="evidence" value="ECO:0007669"/>
    <property type="project" value="UniProtKB-KW"/>
</dbReference>
<dbReference type="PROSITE" id="PS50102">
    <property type="entry name" value="RRM"/>
    <property type="match status" value="4"/>
</dbReference>
<evidence type="ECO:0000256" key="1">
    <source>
        <dbReference type="ARBA" id="ARBA00004123"/>
    </source>
</evidence>
<feature type="region of interest" description="Disordered" evidence="14">
    <location>
        <begin position="1127"/>
        <end position="1310"/>
    </location>
</feature>
<dbReference type="InterPro" id="IPR012677">
    <property type="entry name" value="Nucleotide-bd_a/b_plait_sf"/>
</dbReference>
<feature type="compositionally biased region" description="Basic and acidic residues" evidence="14">
    <location>
        <begin position="462"/>
        <end position="485"/>
    </location>
</feature>
<feature type="compositionally biased region" description="Basic and acidic residues" evidence="14">
    <location>
        <begin position="1248"/>
        <end position="1262"/>
    </location>
</feature>
<keyword evidence="3" id="KW-0436">Ligase</keyword>
<keyword evidence="17" id="KW-1185">Reference proteome</keyword>
<keyword evidence="10" id="KW-0030">Aminoacyl-tRNA synthetase</keyword>
<evidence type="ECO:0000313" key="16">
    <source>
        <dbReference type="EMBL" id="ONK79089.1"/>
    </source>
</evidence>
<keyword evidence="4" id="KW-0677">Repeat</keyword>
<dbReference type="Gene3D" id="1.10.240.10">
    <property type="entry name" value="Tyrosyl-Transfer RNA Synthetase"/>
    <property type="match status" value="1"/>
</dbReference>
<dbReference type="FunFam" id="3.30.70.330:FF:000182">
    <property type="entry name" value="RNA-binding motif protein 28"/>
    <property type="match status" value="1"/>
</dbReference>
<gene>
    <name evidence="16" type="ORF">A4U43_C01F2830</name>
</gene>
<dbReference type="Pfam" id="PF01282">
    <property type="entry name" value="Ribosomal_S24e"/>
    <property type="match status" value="1"/>
</dbReference>
<dbReference type="GO" id="GO:0006418">
    <property type="term" value="P:tRNA aminoacylation for protein translation"/>
    <property type="evidence" value="ECO:0007669"/>
    <property type="project" value="InterPro"/>
</dbReference>
<keyword evidence="7 13" id="KW-0694">RNA-binding</keyword>
<feature type="compositionally biased region" description="Basic and acidic residues" evidence="14">
    <location>
        <begin position="849"/>
        <end position="863"/>
    </location>
</feature>
<accession>A0A5P1FQ21</accession>
<dbReference type="InterPro" id="IPR018098">
    <property type="entry name" value="Ribosomal_eS24_CS"/>
</dbReference>